<evidence type="ECO:0000259" key="4">
    <source>
        <dbReference type="PROSITE" id="PS51898"/>
    </source>
</evidence>
<dbReference type="InterPro" id="IPR050090">
    <property type="entry name" value="Tyrosine_recombinase_XerCD"/>
</dbReference>
<dbReference type="InterPro" id="IPR013762">
    <property type="entry name" value="Integrase-like_cat_sf"/>
</dbReference>
<dbReference type="PANTHER" id="PTHR30349:SF64">
    <property type="entry name" value="PROPHAGE INTEGRASE INTD-RELATED"/>
    <property type="match status" value="1"/>
</dbReference>
<dbReference type="InterPro" id="IPR011010">
    <property type="entry name" value="DNA_brk_join_enz"/>
</dbReference>
<dbReference type="InterPro" id="IPR010998">
    <property type="entry name" value="Integrase_recombinase_N"/>
</dbReference>
<accession>A0A4Q2UQD2</accession>
<name>A0A4Q2UQD2_9BACT</name>
<keyword evidence="3" id="KW-0233">DNA recombination</keyword>
<dbReference type="InterPro" id="IPR035386">
    <property type="entry name" value="Arm-DNA-bind_5"/>
</dbReference>
<comment type="caution">
    <text evidence="5">The sequence shown here is derived from an EMBL/GenBank/DDBJ whole genome shotgun (WGS) entry which is preliminary data.</text>
</comment>
<reference evidence="5 6" key="1">
    <citation type="submission" date="2019-01" db="EMBL/GenBank/DDBJ databases">
        <title>Spirosoma flava sp. nov., a propanil-degrading bacterium isolated from herbicide-contaminated soil.</title>
        <authorList>
            <person name="Zhang L."/>
            <person name="Jiang J.-D."/>
        </authorList>
    </citation>
    <scope>NUCLEOTIDE SEQUENCE [LARGE SCALE GENOMIC DNA]</scope>
    <source>
        <strain evidence="5 6">TY50</strain>
    </source>
</reference>
<dbReference type="Gene3D" id="1.10.443.10">
    <property type="entry name" value="Intergrase catalytic core"/>
    <property type="match status" value="1"/>
</dbReference>
<keyword evidence="2" id="KW-0238">DNA-binding</keyword>
<evidence type="ECO:0000256" key="1">
    <source>
        <dbReference type="ARBA" id="ARBA00008857"/>
    </source>
</evidence>
<dbReference type="InterPro" id="IPR002104">
    <property type="entry name" value="Integrase_catalytic"/>
</dbReference>
<evidence type="ECO:0000256" key="2">
    <source>
        <dbReference type="ARBA" id="ARBA00023125"/>
    </source>
</evidence>
<dbReference type="Proteomes" id="UP000290407">
    <property type="component" value="Unassembled WGS sequence"/>
</dbReference>
<dbReference type="SUPFAM" id="SSF56349">
    <property type="entry name" value="DNA breaking-rejoining enzymes"/>
    <property type="match status" value="1"/>
</dbReference>
<dbReference type="Pfam" id="PF17293">
    <property type="entry name" value="Arm-DNA-bind_5"/>
    <property type="match status" value="1"/>
</dbReference>
<comment type="similarity">
    <text evidence="1">Belongs to the 'phage' integrase family.</text>
</comment>
<evidence type="ECO:0000256" key="3">
    <source>
        <dbReference type="ARBA" id="ARBA00023172"/>
    </source>
</evidence>
<dbReference type="CDD" id="cd01185">
    <property type="entry name" value="INTN1_C_like"/>
    <property type="match status" value="1"/>
</dbReference>
<sequence length="412" mass="47538">MNEIYFKQKISKQDRSGFAPIFLEFNHNGGTLVLSTGEKCKPSDWNQETQKFRRSMPGYQQANESLERLRDKLRTAYRDARNADVAITNDFLRTAVSGRAVRRVADLPTLYDEYVESRRSEFKPATLKSMRNTGSRLRRLSDRLGTLRAEHYTTEVHQSVVGSMLDDGLEPSSVGQVCKHLITFFRYCRDTLEITLHPRHATIKKESAPSDRIYLTEADLQKLHAAAMPPNLIRVRDAFLFQCYTSLRYADLWRLQHRHIENRGPYSVIVLIPEKSVSRRATKIKRIEIPILPDAQTILDRYAGDYRLLPVLSNQKYNDYIKDVCELAGLTELVEQIEYRRGVPYITQVPKWSRVSSHVARHTWATLSLMKGVPLEVVSKTLGHSNLHTTMIYAKVVDDWKNQQILSAWATQ</sequence>
<dbReference type="GO" id="GO:0003677">
    <property type="term" value="F:DNA binding"/>
    <property type="evidence" value="ECO:0007669"/>
    <property type="project" value="UniProtKB-KW"/>
</dbReference>
<dbReference type="AlphaFoldDB" id="A0A4Q2UQD2"/>
<dbReference type="Pfam" id="PF00589">
    <property type="entry name" value="Phage_integrase"/>
    <property type="match status" value="1"/>
</dbReference>
<evidence type="ECO:0000313" key="6">
    <source>
        <dbReference type="Proteomes" id="UP000290407"/>
    </source>
</evidence>
<evidence type="ECO:0000313" key="5">
    <source>
        <dbReference type="EMBL" id="RYC70011.1"/>
    </source>
</evidence>
<dbReference type="PANTHER" id="PTHR30349">
    <property type="entry name" value="PHAGE INTEGRASE-RELATED"/>
    <property type="match status" value="1"/>
</dbReference>
<protein>
    <submittedName>
        <fullName evidence="5">Site-specific integrase</fullName>
    </submittedName>
</protein>
<dbReference type="PROSITE" id="PS51898">
    <property type="entry name" value="TYR_RECOMBINASE"/>
    <property type="match status" value="1"/>
</dbReference>
<dbReference type="GO" id="GO:0006310">
    <property type="term" value="P:DNA recombination"/>
    <property type="evidence" value="ECO:0007669"/>
    <property type="project" value="UniProtKB-KW"/>
</dbReference>
<feature type="domain" description="Tyr recombinase" evidence="4">
    <location>
        <begin position="210"/>
        <end position="407"/>
    </location>
</feature>
<dbReference type="EMBL" id="SBLB01000002">
    <property type="protein sequence ID" value="RYC70011.1"/>
    <property type="molecule type" value="Genomic_DNA"/>
</dbReference>
<dbReference type="RefSeq" id="WP_129601239.1">
    <property type="nucleotide sequence ID" value="NZ_SBLB01000002.1"/>
</dbReference>
<gene>
    <name evidence="5" type="ORF">EQG79_09070</name>
</gene>
<keyword evidence="6" id="KW-1185">Reference proteome</keyword>
<proteinExistence type="inferred from homology"/>
<dbReference type="Gene3D" id="1.10.150.130">
    <property type="match status" value="1"/>
</dbReference>
<organism evidence="5 6">
    <name type="scientific">Spirosoma sordidisoli</name>
    <dbReference type="NCBI Taxonomy" id="2502893"/>
    <lineage>
        <taxon>Bacteria</taxon>
        <taxon>Pseudomonadati</taxon>
        <taxon>Bacteroidota</taxon>
        <taxon>Cytophagia</taxon>
        <taxon>Cytophagales</taxon>
        <taxon>Cytophagaceae</taxon>
        <taxon>Spirosoma</taxon>
    </lineage>
</organism>
<dbReference type="GO" id="GO:0015074">
    <property type="term" value="P:DNA integration"/>
    <property type="evidence" value="ECO:0007669"/>
    <property type="project" value="InterPro"/>
</dbReference>